<dbReference type="EMBL" id="JBHSPA010000031">
    <property type="protein sequence ID" value="MFC5827652.1"/>
    <property type="molecule type" value="Genomic_DNA"/>
</dbReference>
<accession>A0ABW1CQJ8</accession>
<gene>
    <name evidence="1" type="ORF">ACFPZ3_27655</name>
</gene>
<protein>
    <submittedName>
        <fullName evidence="1">MarR family winged helix-turn-helix transcriptional regulator</fullName>
    </submittedName>
</protein>
<evidence type="ECO:0000313" key="2">
    <source>
        <dbReference type="Proteomes" id="UP001596058"/>
    </source>
</evidence>
<dbReference type="SUPFAM" id="SSF46785">
    <property type="entry name" value="Winged helix' DNA-binding domain"/>
    <property type="match status" value="1"/>
</dbReference>
<name>A0ABW1CQJ8_9ACTN</name>
<proteinExistence type="predicted"/>
<reference evidence="2" key="1">
    <citation type="journal article" date="2019" name="Int. J. Syst. Evol. Microbiol.">
        <title>The Global Catalogue of Microorganisms (GCM) 10K type strain sequencing project: providing services to taxonomists for standard genome sequencing and annotation.</title>
        <authorList>
            <consortium name="The Broad Institute Genomics Platform"/>
            <consortium name="The Broad Institute Genome Sequencing Center for Infectious Disease"/>
            <person name="Wu L."/>
            <person name="Ma J."/>
        </authorList>
    </citation>
    <scope>NUCLEOTIDE SEQUENCE [LARGE SCALE GENOMIC DNA]</scope>
    <source>
        <strain evidence="2">CCUG 53903</strain>
    </source>
</reference>
<dbReference type="Gene3D" id="1.10.10.10">
    <property type="entry name" value="Winged helix-like DNA-binding domain superfamily/Winged helix DNA-binding domain"/>
    <property type="match status" value="1"/>
</dbReference>
<evidence type="ECO:0000313" key="1">
    <source>
        <dbReference type="EMBL" id="MFC5827652.1"/>
    </source>
</evidence>
<dbReference type="InterPro" id="IPR036388">
    <property type="entry name" value="WH-like_DNA-bd_sf"/>
</dbReference>
<dbReference type="RefSeq" id="WP_379517155.1">
    <property type="nucleotide sequence ID" value="NZ_JBHSPA010000031.1"/>
</dbReference>
<comment type="caution">
    <text evidence="1">The sequence shown here is derived from an EMBL/GenBank/DDBJ whole genome shotgun (WGS) entry which is preliminary data.</text>
</comment>
<dbReference type="InterPro" id="IPR036390">
    <property type="entry name" value="WH_DNA-bd_sf"/>
</dbReference>
<keyword evidence="2" id="KW-1185">Reference proteome</keyword>
<organism evidence="1 2">
    <name type="scientific">Nonomuraea insulae</name>
    <dbReference type="NCBI Taxonomy" id="1616787"/>
    <lineage>
        <taxon>Bacteria</taxon>
        <taxon>Bacillati</taxon>
        <taxon>Actinomycetota</taxon>
        <taxon>Actinomycetes</taxon>
        <taxon>Streptosporangiales</taxon>
        <taxon>Streptosporangiaceae</taxon>
        <taxon>Nonomuraea</taxon>
    </lineage>
</organism>
<dbReference type="Proteomes" id="UP001596058">
    <property type="component" value="Unassembled WGS sequence"/>
</dbReference>
<sequence length="150" mass="15718">MTTIAQPAGPAFGTQIIGQAEKALNALLERELTGTGITEPQWVTLTLTVVSDGTLSGDALAERVSHSLKVAQATAHQHIAELTAANLVRTCPDGTVEATEHGKAQWSQVRAAVTRITEKLWGDLPGEELATAGRVLNTVLSRANTLLSAA</sequence>